<dbReference type="Proteomes" id="UP001388673">
    <property type="component" value="Unassembled WGS sequence"/>
</dbReference>
<protein>
    <submittedName>
        <fullName evidence="2">Uncharacterized protein</fullName>
    </submittedName>
</protein>
<organism evidence="2 3">
    <name type="scientific">Kwoniella newhampshirensis</name>
    <dbReference type="NCBI Taxonomy" id="1651941"/>
    <lineage>
        <taxon>Eukaryota</taxon>
        <taxon>Fungi</taxon>
        <taxon>Dikarya</taxon>
        <taxon>Basidiomycota</taxon>
        <taxon>Agaricomycotina</taxon>
        <taxon>Tremellomycetes</taxon>
        <taxon>Tremellales</taxon>
        <taxon>Cryptococcaceae</taxon>
        <taxon>Kwoniella</taxon>
    </lineage>
</organism>
<accession>A0AAW0Z5A3</accession>
<dbReference type="AlphaFoldDB" id="A0AAW0Z5A3"/>
<comment type="caution">
    <text evidence="2">The sequence shown here is derived from an EMBL/GenBank/DDBJ whole genome shotgun (WGS) entry which is preliminary data.</text>
</comment>
<feature type="signal peptide" evidence="1">
    <location>
        <begin position="1"/>
        <end position="23"/>
    </location>
</feature>
<dbReference type="KEGG" id="kne:92178539"/>
<keyword evidence="1" id="KW-0732">Signal</keyword>
<keyword evidence="3" id="KW-1185">Reference proteome</keyword>
<evidence type="ECO:0000313" key="2">
    <source>
        <dbReference type="EMBL" id="KAK8866129.1"/>
    </source>
</evidence>
<dbReference type="EMBL" id="JBCAWK010000002">
    <property type="protein sequence ID" value="KAK8866129.1"/>
    <property type="molecule type" value="Genomic_DNA"/>
</dbReference>
<gene>
    <name evidence="2" type="ORF">IAR55_001280</name>
</gene>
<feature type="chain" id="PRO_5043833432" evidence="1">
    <location>
        <begin position="24"/>
        <end position="66"/>
    </location>
</feature>
<dbReference type="GeneID" id="92178539"/>
<sequence>MTQSHNLLSALVTILGCGGIVNGLTHYPPANTSNTVLDQVLNGNGAPGIYTISETPGDQYGEYNCM</sequence>
<reference evidence="2 3" key="1">
    <citation type="journal article" date="2024" name="bioRxiv">
        <title>Comparative genomics of Cryptococcus and Kwoniella reveals pathogenesis evolution and contrasting karyotype dynamics via intercentromeric recombination or chromosome fusion.</title>
        <authorList>
            <person name="Coelho M.A."/>
            <person name="David-Palma M."/>
            <person name="Shea T."/>
            <person name="Bowers K."/>
            <person name="McGinley-Smith S."/>
            <person name="Mohammad A.W."/>
            <person name="Gnirke A."/>
            <person name="Yurkov A.M."/>
            <person name="Nowrousian M."/>
            <person name="Sun S."/>
            <person name="Cuomo C.A."/>
            <person name="Heitman J."/>
        </authorList>
    </citation>
    <scope>NUCLEOTIDE SEQUENCE [LARGE SCALE GENOMIC DNA]</scope>
    <source>
        <strain evidence="2 3">CBS 13917</strain>
    </source>
</reference>
<evidence type="ECO:0000313" key="3">
    <source>
        <dbReference type="Proteomes" id="UP001388673"/>
    </source>
</evidence>
<dbReference type="RefSeq" id="XP_066805608.1">
    <property type="nucleotide sequence ID" value="XM_066944407.1"/>
</dbReference>
<evidence type="ECO:0000256" key="1">
    <source>
        <dbReference type="SAM" id="SignalP"/>
    </source>
</evidence>
<proteinExistence type="predicted"/>
<name>A0AAW0Z5A3_9TREE</name>